<reference evidence="1" key="2">
    <citation type="journal article" date="2015" name="Fish Shellfish Immunol.">
        <title>Early steps in the European eel (Anguilla anguilla)-Vibrio vulnificus interaction in the gills: Role of the RtxA13 toxin.</title>
        <authorList>
            <person name="Callol A."/>
            <person name="Pajuelo D."/>
            <person name="Ebbesson L."/>
            <person name="Teles M."/>
            <person name="MacKenzie S."/>
            <person name="Amaro C."/>
        </authorList>
    </citation>
    <scope>NUCLEOTIDE SEQUENCE</scope>
</reference>
<dbReference type="EMBL" id="GBXM01002411">
    <property type="protein sequence ID" value="JAI06167.1"/>
    <property type="molecule type" value="Transcribed_RNA"/>
</dbReference>
<sequence>MATWSTIFFQGYPCSLGYENQMSRLSRTPGTLSRTPRPYLDIFPYTSQ</sequence>
<accession>A0A0E9XUS0</accession>
<evidence type="ECO:0000313" key="1">
    <source>
        <dbReference type="EMBL" id="JAI06167.1"/>
    </source>
</evidence>
<organism evidence="1">
    <name type="scientific">Anguilla anguilla</name>
    <name type="common">European freshwater eel</name>
    <name type="synonym">Muraena anguilla</name>
    <dbReference type="NCBI Taxonomy" id="7936"/>
    <lineage>
        <taxon>Eukaryota</taxon>
        <taxon>Metazoa</taxon>
        <taxon>Chordata</taxon>
        <taxon>Craniata</taxon>
        <taxon>Vertebrata</taxon>
        <taxon>Euteleostomi</taxon>
        <taxon>Actinopterygii</taxon>
        <taxon>Neopterygii</taxon>
        <taxon>Teleostei</taxon>
        <taxon>Anguilliformes</taxon>
        <taxon>Anguillidae</taxon>
        <taxon>Anguilla</taxon>
    </lineage>
</organism>
<protein>
    <submittedName>
        <fullName evidence="1">Uncharacterized protein</fullName>
    </submittedName>
</protein>
<dbReference type="AlphaFoldDB" id="A0A0E9XUS0"/>
<name>A0A0E9XUS0_ANGAN</name>
<reference evidence="1" key="1">
    <citation type="submission" date="2014-11" db="EMBL/GenBank/DDBJ databases">
        <authorList>
            <person name="Amaro Gonzalez C."/>
        </authorList>
    </citation>
    <scope>NUCLEOTIDE SEQUENCE</scope>
</reference>
<proteinExistence type="predicted"/>